<evidence type="ECO:0000313" key="3">
    <source>
        <dbReference type="EMBL" id="KAI3848363.1"/>
    </source>
</evidence>
<dbReference type="EMBL" id="JAJJMB010016246">
    <property type="protein sequence ID" value="KAI3848363.1"/>
    <property type="molecule type" value="Genomic_DNA"/>
</dbReference>
<organism evidence="3 4">
    <name type="scientific">Papaver atlanticum</name>
    <dbReference type="NCBI Taxonomy" id="357466"/>
    <lineage>
        <taxon>Eukaryota</taxon>
        <taxon>Viridiplantae</taxon>
        <taxon>Streptophyta</taxon>
        <taxon>Embryophyta</taxon>
        <taxon>Tracheophyta</taxon>
        <taxon>Spermatophyta</taxon>
        <taxon>Magnoliopsida</taxon>
        <taxon>Ranunculales</taxon>
        <taxon>Papaveraceae</taxon>
        <taxon>Papaveroideae</taxon>
        <taxon>Papaver</taxon>
    </lineage>
</organism>
<evidence type="ECO:0000313" key="4">
    <source>
        <dbReference type="Proteomes" id="UP001202328"/>
    </source>
</evidence>
<feature type="region of interest" description="Disordered" evidence="1">
    <location>
        <begin position="30"/>
        <end position="84"/>
    </location>
</feature>
<name>A0AAD4X6G9_9MAGN</name>
<keyword evidence="4" id="KW-1185">Reference proteome</keyword>
<feature type="compositionally biased region" description="Basic and acidic residues" evidence="1">
    <location>
        <begin position="396"/>
        <end position="408"/>
    </location>
</feature>
<dbReference type="PANTHER" id="PTHR14523:SF1">
    <property type="entry name" value="HOMOLOGOUS RECOMBINATION OB-FOLD PROTEIN"/>
    <property type="match status" value="1"/>
</dbReference>
<feature type="compositionally biased region" description="Polar residues" evidence="1">
    <location>
        <begin position="382"/>
        <end position="395"/>
    </location>
</feature>
<dbReference type="PANTHER" id="PTHR14523">
    <property type="entry name" value="UNCHARACTERIZED PROTEIN C17ORF53 HOMOLOG"/>
    <property type="match status" value="1"/>
</dbReference>
<dbReference type="Pfam" id="PF15072">
    <property type="entry name" value="HROB"/>
    <property type="match status" value="1"/>
</dbReference>
<comment type="caution">
    <text evidence="3">The sequence shown here is derived from an EMBL/GenBank/DDBJ whole genome shotgun (WGS) entry which is preliminary data.</text>
</comment>
<dbReference type="InterPro" id="IPR058570">
    <property type="entry name" value="HROB_OB"/>
</dbReference>
<dbReference type="Proteomes" id="UP001202328">
    <property type="component" value="Unassembled WGS sequence"/>
</dbReference>
<protein>
    <recommendedName>
        <fullName evidence="2">Homologous recombination OB-fold protein OB-fold domain-containing protein</fullName>
    </recommendedName>
</protein>
<sequence>MDTDDAWEALDVDDSDLVSLLRPSTLLPCKRPLPPLPSQQNPNKTRNNTIFHSLRPCSQPKTLESQTQKRDDLPSTSNRRLIPGPAGLLQATMNRKAKDNRFGEVQIPTQEFIRRMNGEEDEGENDPDFKRNPWLCVLEFDMGFEEGRSNLGSIKNCLTNRRISLVIAMVKSCKPNGLGDISLTLKDPTGTIGANVHRKVTESEYGKDISVGSVLILKQIVLFSPSRTGHYLNITLRNVVKVISKDYNGPPIKGFSVSEVNSAYPIDGCNRTRSEMAEKVSFARSGATERFTSEVPRQYRNKELLVDDVVDNRKQLEESRAARGNSQRGSNYKPAAEIISQLMERSVTNQATQLTVRGGEMENEECIMDVDDNCLEDRAPVENSNCTSNTLQHMSTARENKGKDESKKPTTSLPEWTDEQLDELFNAYSDDGDTFLL</sequence>
<dbReference type="InterPro" id="IPR028045">
    <property type="entry name" value="HROB"/>
</dbReference>
<dbReference type="GO" id="GO:0000725">
    <property type="term" value="P:recombinational repair"/>
    <property type="evidence" value="ECO:0007669"/>
    <property type="project" value="InterPro"/>
</dbReference>
<proteinExistence type="predicted"/>
<dbReference type="AlphaFoldDB" id="A0AAD4X6G9"/>
<reference evidence="3" key="1">
    <citation type="submission" date="2022-04" db="EMBL/GenBank/DDBJ databases">
        <title>A functionally conserved STORR gene fusion in Papaver species that diverged 16.8 million years ago.</title>
        <authorList>
            <person name="Catania T."/>
        </authorList>
    </citation>
    <scope>NUCLEOTIDE SEQUENCE</scope>
    <source>
        <strain evidence="3">S-188037</strain>
    </source>
</reference>
<accession>A0AAD4X6G9</accession>
<evidence type="ECO:0000256" key="1">
    <source>
        <dbReference type="SAM" id="MobiDB-lite"/>
    </source>
</evidence>
<gene>
    <name evidence="3" type="ORF">MKW98_005743</name>
</gene>
<feature type="domain" description="Homologous recombination OB-fold protein OB-fold" evidence="2">
    <location>
        <begin position="162"/>
        <end position="246"/>
    </location>
</feature>
<evidence type="ECO:0000259" key="2">
    <source>
        <dbReference type="Pfam" id="PF15072"/>
    </source>
</evidence>
<feature type="region of interest" description="Disordered" evidence="1">
    <location>
        <begin position="382"/>
        <end position="418"/>
    </location>
</feature>